<proteinExistence type="predicted"/>
<reference evidence="2" key="2">
    <citation type="submission" date="2015-01" db="EMBL/GenBank/DDBJ databases">
        <title>Evolutionary Origins and Diversification of the Mycorrhizal Mutualists.</title>
        <authorList>
            <consortium name="DOE Joint Genome Institute"/>
            <consortium name="Mycorrhizal Genomics Consortium"/>
            <person name="Kohler A."/>
            <person name="Kuo A."/>
            <person name="Nagy L.G."/>
            <person name="Floudas D."/>
            <person name="Copeland A."/>
            <person name="Barry K.W."/>
            <person name="Cichocki N."/>
            <person name="Veneault-Fourrey C."/>
            <person name="LaButti K."/>
            <person name="Lindquist E.A."/>
            <person name="Lipzen A."/>
            <person name="Lundell T."/>
            <person name="Morin E."/>
            <person name="Murat C."/>
            <person name="Riley R."/>
            <person name="Ohm R."/>
            <person name="Sun H."/>
            <person name="Tunlid A."/>
            <person name="Henrissat B."/>
            <person name="Grigoriev I.V."/>
            <person name="Hibbett D.S."/>
            <person name="Martin F."/>
        </authorList>
    </citation>
    <scope>NUCLEOTIDE SEQUENCE [LARGE SCALE GENOMIC DNA]</scope>
    <source>
        <strain evidence="2">UH-Slu-Lm8-n1</strain>
    </source>
</reference>
<dbReference type="OrthoDB" id="10476788at2759"/>
<dbReference type="InParanoid" id="A0A0D0AG49"/>
<gene>
    <name evidence="1" type="ORF">CY34DRAFT_107633</name>
</gene>
<sequence length="131" mass="14491">MSGNAVKRFRGRVRERCVELMFKSLDQGATFHHATEHFIAEPSSRETGAQSFILLVARCLAPQESPGLGLARLWHKMVALIDLAAARSPLGISIQLMGHSAALRFGLVVTRNQLLAYAFMTNDLKDRESVL</sequence>
<evidence type="ECO:0000313" key="1">
    <source>
        <dbReference type="EMBL" id="KIK40736.1"/>
    </source>
</evidence>
<accession>A0A0D0AG49</accession>
<reference evidence="1 2" key="1">
    <citation type="submission" date="2014-04" db="EMBL/GenBank/DDBJ databases">
        <authorList>
            <consortium name="DOE Joint Genome Institute"/>
            <person name="Kuo A."/>
            <person name="Ruytinx J."/>
            <person name="Rineau F."/>
            <person name="Colpaert J."/>
            <person name="Kohler A."/>
            <person name="Nagy L.G."/>
            <person name="Floudas D."/>
            <person name="Copeland A."/>
            <person name="Barry K.W."/>
            <person name="Cichocki N."/>
            <person name="Veneault-Fourrey C."/>
            <person name="LaButti K."/>
            <person name="Lindquist E.A."/>
            <person name="Lipzen A."/>
            <person name="Lundell T."/>
            <person name="Morin E."/>
            <person name="Murat C."/>
            <person name="Sun H."/>
            <person name="Tunlid A."/>
            <person name="Henrissat B."/>
            <person name="Grigoriev I.V."/>
            <person name="Hibbett D.S."/>
            <person name="Martin F."/>
            <person name="Nordberg H.P."/>
            <person name="Cantor M.N."/>
            <person name="Hua S.X."/>
        </authorList>
    </citation>
    <scope>NUCLEOTIDE SEQUENCE [LARGE SCALE GENOMIC DNA]</scope>
    <source>
        <strain evidence="1 2">UH-Slu-Lm8-n1</strain>
    </source>
</reference>
<evidence type="ECO:0000313" key="2">
    <source>
        <dbReference type="Proteomes" id="UP000054485"/>
    </source>
</evidence>
<organism evidence="1 2">
    <name type="scientific">Suillus luteus UH-Slu-Lm8-n1</name>
    <dbReference type="NCBI Taxonomy" id="930992"/>
    <lineage>
        <taxon>Eukaryota</taxon>
        <taxon>Fungi</taxon>
        <taxon>Dikarya</taxon>
        <taxon>Basidiomycota</taxon>
        <taxon>Agaricomycotina</taxon>
        <taxon>Agaricomycetes</taxon>
        <taxon>Agaricomycetidae</taxon>
        <taxon>Boletales</taxon>
        <taxon>Suillineae</taxon>
        <taxon>Suillaceae</taxon>
        <taxon>Suillus</taxon>
    </lineage>
</organism>
<dbReference type="HOGENOM" id="CLU_1928980_0_0_1"/>
<dbReference type="AlphaFoldDB" id="A0A0D0AG49"/>
<dbReference type="EMBL" id="KN835292">
    <property type="protein sequence ID" value="KIK40736.1"/>
    <property type="molecule type" value="Genomic_DNA"/>
</dbReference>
<dbReference type="Proteomes" id="UP000054485">
    <property type="component" value="Unassembled WGS sequence"/>
</dbReference>
<protein>
    <submittedName>
        <fullName evidence="1">Uncharacterized protein</fullName>
    </submittedName>
</protein>
<name>A0A0D0AG49_9AGAM</name>
<keyword evidence="2" id="KW-1185">Reference proteome</keyword>